<evidence type="ECO:0000313" key="2">
    <source>
        <dbReference type="Proteomes" id="UP001302602"/>
    </source>
</evidence>
<dbReference type="AlphaFoldDB" id="A0AAN6Z4J4"/>
<sequence>MNLMPVLVKQDAGAGDTFLLVDDKGGVFLWNENELEMYRFVARDGKTLVVEDVAARVRGETYTNDELVRQFWNPSGRA</sequence>
<gene>
    <name evidence="1" type="ORF">N657DRAFT_643470</name>
</gene>
<dbReference type="Proteomes" id="UP001302602">
    <property type="component" value="Unassembled WGS sequence"/>
</dbReference>
<reference evidence="1" key="2">
    <citation type="submission" date="2023-05" db="EMBL/GenBank/DDBJ databases">
        <authorList>
            <consortium name="Lawrence Berkeley National Laboratory"/>
            <person name="Steindorff A."/>
            <person name="Hensen N."/>
            <person name="Bonometti L."/>
            <person name="Westerberg I."/>
            <person name="Brannstrom I.O."/>
            <person name="Guillou S."/>
            <person name="Cros-Aarteil S."/>
            <person name="Calhoun S."/>
            <person name="Haridas S."/>
            <person name="Kuo A."/>
            <person name="Mondo S."/>
            <person name="Pangilinan J."/>
            <person name="Riley R."/>
            <person name="Labutti K."/>
            <person name="Andreopoulos B."/>
            <person name="Lipzen A."/>
            <person name="Chen C."/>
            <person name="Yanf M."/>
            <person name="Daum C."/>
            <person name="Ng V."/>
            <person name="Clum A."/>
            <person name="Ohm R."/>
            <person name="Martin F."/>
            <person name="Silar P."/>
            <person name="Natvig D."/>
            <person name="Lalanne C."/>
            <person name="Gautier V."/>
            <person name="Ament-Velasquez S.L."/>
            <person name="Kruys A."/>
            <person name="Hutchinson M.I."/>
            <person name="Powell A.J."/>
            <person name="Barry K."/>
            <person name="Miller A.N."/>
            <person name="Grigoriev I.V."/>
            <person name="Debuchy R."/>
            <person name="Gladieux P."/>
            <person name="Thoren M.H."/>
            <person name="Johannesson H."/>
        </authorList>
    </citation>
    <scope>NUCLEOTIDE SEQUENCE</scope>
    <source>
        <strain evidence="1">CBS 731.68</strain>
    </source>
</reference>
<evidence type="ECO:0000313" key="1">
    <source>
        <dbReference type="EMBL" id="KAK4124717.1"/>
    </source>
</evidence>
<dbReference type="RefSeq" id="XP_062648488.1">
    <property type="nucleotide sequence ID" value="XM_062792563.1"/>
</dbReference>
<comment type="caution">
    <text evidence="1">The sequence shown here is derived from an EMBL/GenBank/DDBJ whole genome shotgun (WGS) entry which is preliminary data.</text>
</comment>
<accession>A0AAN6Z4J4</accession>
<organism evidence="1 2">
    <name type="scientific">Parathielavia appendiculata</name>
    <dbReference type="NCBI Taxonomy" id="2587402"/>
    <lineage>
        <taxon>Eukaryota</taxon>
        <taxon>Fungi</taxon>
        <taxon>Dikarya</taxon>
        <taxon>Ascomycota</taxon>
        <taxon>Pezizomycotina</taxon>
        <taxon>Sordariomycetes</taxon>
        <taxon>Sordariomycetidae</taxon>
        <taxon>Sordariales</taxon>
        <taxon>Chaetomiaceae</taxon>
        <taxon>Parathielavia</taxon>
    </lineage>
</organism>
<dbReference type="GeneID" id="87829332"/>
<reference evidence="1" key="1">
    <citation type="journal article" date="2023" name="Mol. Phylogenet. Evol.">
        <title>Genome-scale phylogeny and comparative genomics of the fungal order Sordariales.</title>
        <authorList>
            <person name="Hensen N."/>
            <person name="Bonometti L."/>
            <person name="Westerberg I."/>
            <person name="Brannstrom I.O."/>
            <person name="Guillou S."/>
            <person name="Cros-Aarteil S."/>
            <person name="Calhoun S."/>
            <person name="Haridas S."/>
            <person name="Kuo A."/>
            <person name="Mondo S."/>
            <person name="Pangilinan J."/>
            <person name="Riley R."/>
            <person name="LaButti K."/>
            <person name="Andreopoulos B."/>
            <person name="Lipzen A."/>
            <person name="Chen C."/>
            <person name="Yan M."/>
            <person name="Daum C."/>
            <person name="Ng V."/>
            <person name="Clum A."/>
            <person name="Steindorff A."/>
            <person name="Ohm R.A."/>
            <person name="Martin F."/>
            <person name="Silar P."/>
            <person name="Natvig D.O."/>
            <person name="Lalanne C."/>
            <person name="Gautier V."/>
            <person name="Ament-Velasquez S.L."/>
            <person name="Kruys A."/>
            <person name="Hutchinson M.I."/>
            <person name="Powell A.J."/>
            <person name="Barry K."/>
            <person name="Miller A.N."/>
            <person name="Grigoriev I.V."/>
            <person name="Debuchy R."/>
            <person name="Gladieux P."/>
            <person name="Hiltunen Thoren M."/>
            <person name="Johannesson H."/>
        </authorList>
    </citation>
    <scope>NUCLEOTIDE SEQUENCE</scope>
    <source>
        <strain evidence="1">CBS 731.68</strain>
    </source>
</reference>
<keyword evidence="2" id="KW-1185">Reference proteome</keyword>
<proteinExistence type="predicted"/>
<dbReference type="EMBL" id="MU853226">
    <property type="protein sequence ID" value="KAK4124717.1"/>
    <property type="molecule type" value="Genomic_DNA"/>
</dbReference>
<protein>
    <submittedName>
        <fullName evidence="1">Uncharacterized protein</fullName>
    </submittedName>
</protein>
<name>A0AAN6Z4J4_9PEZI</name>